<accession>A0AAJ0BJS0</accession>
<organism evidence="7 8">
    <name type="scientific">Echria macrotheca</name>
    <dbReference type="NCBI Taxonomy" id="438768"/>
    <lineage>
        <taxon>Eukaryota</taxon>
        <taxon>Fungi</taxon>
        <taxon>Dikarya</taxon>
        <taxon>Ascomycota</taxon>
        <taxon>Pezizomycotina</taxon>
        <taxon>Sordariomycetes</taxon>
        <taxon>Sordariomycetidae</taxon>
        <taxon>Sordariales</taxon>
        <taxon>Schizotheciaceae</taxon>
        <taxon>Echria</taxon>
    </lineage>
</organism>
<dbReference type="InterPro" id="IPR045007">
    <property type="entry name" value="LSB5"/>
</dbReference>
<dbReference type="EMBL" id="MU839828">
    <property type="protein sequence ID" value="KAK1759481.1"/>
    <property type="molecule type" value="Genomic_DNA"/>
</dbReference>
<dbReference type="PROSITE" id="PS50909">
    <property type="entry name" value="GAT"/>
    <property type="match status" value="1"/>
</dbReference>
<dbReference type="CDD" id="cd16980">
    <property type="entry name" value="VHS_Lsb5"/>
    <property type="match status" value="1"/>
</dbReference>
<evidence type="ECO:0000313" key="8">
    <source>
        <dbReference type="Proteomes" id="UP001239445"/>
    </source>
</evidence>
<feature type="compositionally biased region" description="Acidic residues" evidence="4">
    <location>
        <begin position="397"/>
        <end position="413"/>
    </location>
</feature>
<dbReference type="Pfam" id="PF00790">
    <property type="entry name" value="VHS"/>
    <property type="match status" value="1"/>
</dbReference>
<dbReference type="InterPro" id="IPR038425">
    <property type="entry name" value="GAT_sf"/>
</dbReference>
<comment type="subunit">
    <text evidence="1">Component of the ESCRT-0 complex composed of HSE1 and VPS27.</text>
</comment>
<keyword evidence="3" id="KW-0653">Protein transport</keyword>
<dbReference type="PROSITE" id="PS50179">
    <property type="entry name" value="VHS"/>
    <property type="match status" value="1"/>
</dbReference>
<dbReference type="PANTHER" id="PTHR47789:SF1">
    <property type="entry name" value="LAS SEVENTEEN-BINDING PROTEIN 5"/>
    <property type="match status" value="1"/>
</dbReference>
<keyword evidence="8" id="KW-1185">Reference proteome</keyword>
<evidence type="ECO:0000256" key="4">
    <source>
        <dbReference type="SAM" id="MobiDB-lite"/>
    </source>
</evidence>
<evidence type="ECO:0000259" key="5">
    <source>
        <dbReference type="PROSITE" id="PS50179"/>
    </source>
</evidence>
<protein>
    <submittedName>
        <fullName evidence="7">Vhs domain-containing protein</fullName>
    </submittedName>
</protein>
<dbReference type="Gene3D" id="1.25.40.90">
    <property type="match status" value="1"/>
</dbReference>
<evidence type="ECO:0000256" key="3">
    <source>
        <dbReference type="ARBA" id="ARBA00022927"/>
    </source>
</evidence>
<dbReference type="GO" id="GO:0007034">
    <property type="term" value="P:vacuolar transport"/>
    <property type="evidence" value="ECO:0007669"/>
    <property type="project" value="UniProtKB-ARBA"/>
</dbReference>
<dbReference type="InterPro" id="IPR044103">
    <property type="entry name" value="GAT_LSB5"/>
</dbReference>
<dbReference type="GO" id="GO:0035091">
    <property type="term" value="F:phosphatidylinositol binding"/>
    <property type="evidence" value="ECO:0007669"/>
    <property type="project" value="InterPro"/>
</dbReference>
<keyword evidence="2" id="KW-0813">Transport</keyword>
<dbReference type="Gene3D" id="1.20.58.160">
    <property type="match status" value="1"/>
</dbReference>
<sequence length="433" mass="48259">MFSQKKPYTSVTVTVERLTSEGIPENDLSGIPDLVEVINLQDTGPAEAARALRKKLKYGNVHRQLRALTLLDGLIQNAGPRFQRTFADEPLLERLRFCGTASTSAPEVKKKCAELFRSWAADYKGIRGMEQVASLYKELPKRKHVVTQEKSKVIRETENPFGEDDDEPAAPSGPSGSHSRKTSAFSGVQPPAQVQSFSYTSKDKKKDKDKKSKKKNKPFNLEAEKEKMKAHIAEASIAATKLMNTLQTINREKERISENQTAVERFEDCKQLRRKILRYIYHVESEEWLGTLLNANDSLITALLTYEQLDRSIDADSDSDDDLAQQAHLYRMATEKAKGKEPGSPGSKDSGALAAGMAGLRFSPSPPPQPPRPSPPPRPSAASKPSHLTQPRKNEPSDDEDDDSVNDEDENDPFADRNALKTPKMESDEPKWS</sequence>
<feature type="region of interest" description="Disordered" evidence="4">
    <location>
        <begin position="146"/>
        <end position="225"/>
    </location>
</feature>
<feature type="compositionally biased region" description="Basic and acidic residues" evidence="4">
    <location>
        <begin position="201"/>
        <end position="210"/>
    </location>
</feature>
<evidence type="ECO:0000256" key="2">
    <source>
        <dbReference type="ARBA" id="ARBA00022448"/>
    </source>
</evidence>
<dbReference type="Proteomes" id="UP001239445">
    <property type="component" value="Unassembled WGS sequence"/>
</dbReference>
<dbReference type="GO" id="GO:0051666">
    <property type="term" value="P:actin cortical patch localization"/>
    <property type="evidence" value="ECO:0007669"/>
    <property type="project" value="TreeGrafter"/>
</dbReference>
<dbReference type="InterPro" id="IPR008942">
    <property type="entry name" value="ENTH_VHS"/>
</dbReference>
<dbReference type="GO" id="GO:0015031">
    <property type="term" value="P:protein transport"/>
    <property type="evidence" value="ECO:0007669"/>
    <property type="project" value="UniProtKB-KW"/>
</dbReference>
<dbReference type="GO" id="GO:0043130">
    <property type="term" value="F:ubiquitin binding"/>
    <property type="evidence" value="ECO:0007669"/>
    <property type="project" value="InterPro"/>
</dbReference>
<reference evidence="7" key="1">
    <citation type="submission" date="2023-06" db="EMBL/GenBank/DDBJ databases">
        <title>Genome-scale phylogeny and comparative genomics of the fungal order Sordariales.</title>
        <authorList>
            <consortium name="Lawrence Berkeley National Laboratory"/>
            <person name="Hensen N."/>
            <person name="Bonometti L."/>
            <person name="Westerberg I."/>
            <person name="Brannstrom I.O."/>
            <person name="Guillou S."/>
            <person name="Cros-Aarteil S."/>
            <person name="Calhoun S."/>
            <person name="Haridas S."/>
            <person name="Kuo A."/>
            <person name="Mondo S."/>
            <person name="Pangilinan J."/>
            <person name="Riley R."/>
            <person name="Labutti K."/>
            <person name="Andreopoulos B."/>
            <person name="Lipzen A."/>
            <person name="Chen C."/>
            <person name="Yanf M."/>
            <person name="Daum C."/>
            <person name="Ng V."/>
            <person name="Clum A."/>
            <person name="Steindorff A."/>
            <person name="Ohm R."/>
            <person name="Martin F."/>
            <person name="Silar P."/>
            <person name="Natvig D."/>
            <person name="Lalanne C."/>
            <person name="Gautier V."/>
            <person name="Ament-Velasquez S.L."/>
            <person name="Kruys A."/>
            <person name="Hutchinson M.I."/>
            <person name="Powell A.J."/>
            <person name="Barry K."/>
            <person name="Miller A.N."/>
            <person name="Grigoriev I.V."/>
            <person name="Debuchy R."/>
            <person name="Gladieux P."/>
            <person name="Thoren M.H."/>
            <person name="Johannesson H."/>
        </authorList>
    </citation>
    <scope>NUCLEOTIDE SEQUENCE</scope>
    <source>
        <strain evidence="7">PSN4</strain>
    </source>
</reference>
<name>A0AAJ0BJS0_9PEZI</name>
<dbReference type="SUPFAM" id="SSF48464">
    <property type="entry name" value="ENTH/VHS domain"/>
    <property type="match status" value="1"/>
</dbReference>
<dbReference type="CDD" id="cd14232">
    <property type="entry name" value="GAT_LSB5"/>
    <property type="match status" value="1"/>
</dbReference>
<feature type="domain" description="GAT" evidence="6">
    <location>
        <begin position="223"/>
        <end position="311"/>
    </location>
</feature>
<dbReference type="AlphaFoldDB" id="A0AAJ0BJS0"/>
<dbReference type="InterPro" id="IPR002014">
    <property type="entry name" value="VHS_dom"/>
</dbReference>
<feature type="compositionally biased region" description="Basic and acidic residues" evidence="4">
    <location>
        <begin position="414"/>
        <end position="433"/>
    </location>
</feature>
<gene>
    <name evidence="7" type="ORF">QBC47DRAFT_107930</name>
</gene>
<dbReference type="GO" id="GO:0006897">
    <property type="term" value="P:endocytosis"/>
    <property type="evidence" value="ECO:0007669"/>
    <property type="project" value="InterPro"/>
</dbReference>
<evidence type="ECO:0000256" key="1">
    <source>
        <dbReference type="ARBA" id="ARBA00011446"/>
    </source>
</evidence>
<dbReference type="PANTHER" id="PTHR47789">
    <property type="entry name" value="LAS SEVENTEEN-BINDING PROTEIN 5"/>
    <property type="match status" value="1"/>
</dbReference>
<feature type="compositionally biased region" description="Pro residues" evidence="4">
    <location>
        <begin position="364"/>
        <end position="379"/>
    </location>
</feature>
<dbReference type="GO" id="GO:0007015">
    <property type="term" value="P:actin filament organization"/>
    <property type="evidence" value="ECO:0007669"/>
    <property type="project" value="InterPro"/>
</dbReference>
<dbReference type="InterPro" id="IPR004152">
    <property type="entry name" value="GAT_dom"/>
</dbReference>
<feature type="compositionally biased region" description="Basic and acidic residues" evidence="4">
    <location>
        <begin position="146"/>
        <end position="158"/>
    </location>
</feature>
<feature type="compositionally biased region" description="Polar residues" evidence="4">
    <location>
        <begin position="182"/>
        <end position="200"/>
    </location>
</feature>
<dbReference type="Pfam" id="PF03127">
    <property type="entry name" value="GAT"/>
    <property type="match status" value="1"/>
</dbReference>
<proteinExistence type="predicted"/>
<dbReference type="SMART" id="SM00288">
    <property type="entry name" value="VHS"/>
    <property type="match status" value="1"/>
</dbReference>
<dbReference type="SUPFAM" id="SSF89009">
    <property type="entry name" value="GAT-like domain"/>
    <property type="match status" value="1"/>
</dbReference>
<evidence type="ECO:0000259" key="6">
    <source>
        <dbReference type="PROSITE" id="PS50909"/>
    </source>
</evidence>
<evidence type="ECO:0000313" key="7">
    <source>
        <dbReference type="EMBL" id="KAK1759481.1"/>
    </source>
</evidence>
<comment type="caution">
    <text evidence="7">The sequence shown here is derived from an EMBL/GenBank/DDBJ whole genome shotgun (WGS) entry which is preliminary data.</text>
</comment>
<dbReference type="GO" id="GO:0030479">
    <property type="term" value="C:actin cortical patch"/>
    <property type="evidence" value="ECO:0007669"/>
    <property type="project" value="TreeGrafter"/>
</dbReference>
<feature type="region of interest" description="Disordered" evidence="4">
    <location>
        <begin position="334"/>
        <end position="433"/>
    </location>
</feature>
<feature type="domain" description="VHS" evidence="5">
    <location>
        <begin position="18"/>
        <end position="147"/>
    </location>
</feature>